<dbReference type="CDD" id="cd00077">
    <property type="entry name" value="HDc"/>
    <property type="match status" value="1"/>
</dbReference>
<dbReference type="SUPFAM" id="SSF109604">
    <property type="entry name" value="HD-domain/PDEase-like"/>
    <property type="match status" value="1"/>
</dbReference>
<comment type="caution">
    <text evidence="3">The sequence shown here is derived from an EMBL/GenBank/DDBJ whole genome shotgun (WGS) entry which is preliminary data.</text>
</comment>
<dbReference type="PROSITE" id="PS51332">
    <property type="entry name" value="B12_BINDING"/>
    <property type="match status" value="1"/>
</dbReference>
<evidence type="ECO:0000259" key="1">
    <source>
        <dbReference type="PROSITE" id="PS51332"/>
    </source>
</evidence>
<evidence type="ECO:0000259" key="2">
    <source>
        <dbReference type="PROSITE" id="PS51832"/>
    </source>
</evidence>
<dbReference type="InterPro" id="IPR006158">
    <property type="entry name" value="Cobalamin-bd"/>
</dbReference>
<dbReference type="InterPro" id="IPR003607">
    <property type="entry name" value="HD/PDEase_dom"/>
</dbReference>
<dbReference type="InterPro" id="IPR003759">
    <property type="entry name" value="Cbl-bd_cap"/>
</dbReference>
<dbReference type="EMBL" id="BMIN01000006">
    <property type="protein sequence ID" value="GGD10289.1"/>
    <property type="molecule type" value="Genomic_DNA"/>
</dbReference>
<dbReference type="PANTHER" id="PTHR43155">
    <property type="entry name" value="CYCLIC DI-GMP PHOSPHODIESTERASE PA4108-RELATED"/>
    <property type="match status" value="1"/>
</dbReference>
<dbReference type="SMART" id="SM00471">
    <property type="entry name" value="HDc"/>
    <property type="match status" value="1"/>
</dbReference>
<organism evidence="3 4">
    <name type="scientific">Pontibacillus salipaludis</name>
    <dbReference type="NCBI Taxonomy" id="1697394"/>
    <lineage>
        <taxon>Bacteria</taxon>
        <taxon>Bacillati</taxon>
        <taxon>Bacillota</taxon>
        <taxon>Bacilli</taxon>
        <taxon>Bacillales</taxon>
        <taxon>Bacillaceae</taxon>
        <taxon>Pontibacillus</taxon>
    </lineage>
</organism>
<reference evidence="4" key="1">
    <citation type="journal article" date="2019" name="Int. J. Syst. Evol. Microbiol.">
        <title>The Global Catalogue of Microorganisms (GCM) 10K type strain sequencing project: providing services to taxonomists for standard genome sequencing and annotation.</title>
        <authorList>
            <consortium name="The Broad Institute Genomics Platform"/>
            <consortium name="The Broad Institute Genome Sequencing Center for Infectious Disease"/>
            <person name="Wu L."/>
            <person name="Ma J."/>
        </authorList>
    </citation>
    <scope>NUCLEOTIDE SEQUENCE [LARGE SCALE GENOMIC DNA]</scope>
    <source>
        <strain evidence="4">CGMCC 1.15353</strain>
    </source>
</reference>
<keyword evidence="4" id="KW-1185">Reference proteome</keyword>
<dbReference type="Proteomes" id="UP000642571">
    <property type="component" value="Unassembled WGS sequence"/>
</dbReference>
<dbReference type="Pfam" id="PF13487">
    <property type="entry name" value="HD_5"/>
    <property type="match status" value="1"/>
</dbReference>
<dbReference type="Gene3D" id="3.40.50.280">
    <property type="entry name" value="Cobalamin-binding domain"/>
    <property type="match status" value="1"/>
</dbReference>
<proteinExistence type="predicted"/>
<dbReference type="PANTHER" id="PTHR43155:SF2">
    <property type="entry name" value="CYCLIC DI-GMP PHOSPHODIESTERASE PA4108"/>
    <property type="match status" value="1"/>
</dbReference>
<dbReference type="Pfam" id="PF02607">
    <property type="entry name" value="B12-binding_2"/>
    <property type="match status" value="1"/>
</dbReference>
<accession>A0ABQ1Q1B7</accession>
<sequence>MQKLIKNLLEGDQVSSDVTIGETLILKKGTMITVTIQEKLKKWGILEVSVDPKDPPAINEKNTIHAHLLDRSFYESLFQETLSEVYEEKRYGIALHKRKVIDWLEELFVTIMMESAVSAKLLNLKEKDPYSFNHSFDVFMLGALFSNYLKLDSVIEFATACLFHDIGKLEVPEHVLLKEQKLTFKEFEIIQEHTINGEKMLYENAAPLLTQNMARSHHERLDGSGYPDGLLEGDLSRETMLLSIIDVYSALSLDRVYRSAKPSVEALEILLDSNDLYNYHLVCSFMDMLKIYPLNTRVLTSNNNIAHIIYISDNQPLTPIIKLEDSEEVTQIPNDFSISISRFMGWEEDYVLEKKRSNWDLYLSSLLNADKQLAEHKLNKIIDNMRIENIFTEVFAESMREIGEMYEAGEISVAEEHVATYMTKELMKTFSKEDKDLGKRHGKVLLTTIGDEEHSLPLELFSETLKLNEWETYNFHPSIPLNELIYFVKTNKISVIGFSVIMKENIPLLESSIQFIRKALPSVKILVGGPHISEISQDNIDGFAKDAATGVDVLNAIHGDRSPVP</sequence>
<dbReference type="InterPro" id="IPR036594">
    <property type="entry name" value="Meth_synthase_dom"/>
</dbReference>
<dbReference type="Gene3D" id="1.10.3210.10">
    <property type="entry name" value="Hypothetical protein af1432"/>
    <property type="match status" value="1"/>
</dbReference>
<feature type="domain" description="HD-GYP" evidence="2">
    <location>
        <begin position="105"/>
        <end position="301"/>
    </location>
</feature>
<dbReference type="RefSeq" id="WP_188652817.1">
    <property type="nucleotide sequence ID" value="NZ_BMIN01000006.1"/>
</dbReference>
<evidence type="ECO:0000313" key="3">
    <source>
        <dbReference type="EMBL" id="GGD10289.1"/>
    </source>
</evidence>
<dbReference type="PROSITE" id="PS51832">
    <property type="entry name" value="HD_GYP"/>
    <property type="match status" value="1"/>
</dbReference>
<dbReference type="Gene3D" id="1.10.1240.10">
    <property type="entry name" value="Methionine synthase domain"/>
    <property type="match status" value="1"/>
</dbReference>
<name>A0ABQ1Q1B7_9BACI</name>
<dbReference type="InterPro" id="IPR036724">
    <property type="entry name" value="Cobalamin-bd_sf"/>
</dbReference>
<dbReference type="InterPro" id="IPR037522">
    <property type="entry name" value="HD_GYP_dom"/>
</dbReference>
<protein>
    <submittedName>
        <fullName evidence="3">Uncharacterized protein</fullName>
    </submittedName>
</protein>
<feature type="domain" description="B12-binding" evidence="1">
    <location>
        <begin position="441"/>
        <end position="565"/>
    </location>
</feature>
<evidence type="ECO:0000313" key="4">
    <source>
        <dbReference type="Proteomes" id="UP000642571"/>
    </source>
</evidence>
<gene>
    <name evidence="3" type="ORF">GCM10011389_17290</name>
</gene>
<dbReference type="SUPFAM" id="SSF52242">
    <property type="entry name" value="Cobalamin (vitamin B12)-binding domain"/>
    <property type="match status" value="1"/>
</dbReference>
<dbReference type="Pfam" id="PF02310">
    <property type="entry name" value="B12-binding"/>
    <property type="match status" value="1"/>
</dbReference>